<dbReference type="Pfam" id="PF08665">
    <property type="entry name" value="PglZ"/>
    <property type="match status" value="1"/>
</dbReference>
<dbReference type="Proteomes" id="UP001359308">
    <property type="component" value="Chromosome"/>
</dbReference>
<reference evidence="2 3" key="1">
    <citation type="submission" date="2022-09" db="EMBL/GenBank/DDBJ databases">
        <authorList>
            <person name="Giprobiosintez L."/>
        </authorList>
    </citation>
    <scope>NUCLEOTIDE SEQUENCE [LARGE SCALE GENOMIC DNA]</scope>
    <source>
        <strain evidence="3">VKPM-B-12549 (GBS-15)</strain>
    </source>
</reference>
<gene>
    <name evidence="2" type="primary">pglZ</name>
    <name evidence="2" type="ORF">N4J17_05700</name>
</gene>
<evidence type="ECO:0000313" key="3">
    <source>
        <dbReference type="Proteomes" id="UP001359308"/>
    </source>
</evidence>
<evidence type="ECO:0000256" key="1">
    <source>
        <dbReference type="SAM" id="MobiDB-lite"/>
    </source>
</evidence>
<dbReference type="NCBIfam" id="NF033449">
    <property type="entry name" value="BREX_PglZ_3"/>
    <property type="match status" value="1"/>
</dbReference>
<feature type="region of interest" description="Disordered" evidence="1">
    <location>
        <begin position="693"/>
        <end position="739"/>
    </location>
</feature>
<evidence type="ECO:0000313" key="2">
    <source>
        <dbReference type="EMBL" id="WWF03113.1"/>
    </source>
</evidence>
<name>A0ABZ2F9C8_METCP</name>
<protein>
    <submittedName>
        <fullName evidence="2">BREX-3 system phosphatase PglZ</fullName>
    </submittedName>
</protein>
<organism evidence="2 3">
    <name type="scientific">Methylococcus capsulatus</name>
    <dbReference type="NCBI Taxonomy" id="414"/>
    <lineage>
        <taxon>Bacteria</taxon>
        <taxon>Pseudomonadati</taxon>
        <taxon>Pseudomonadota</taxon>
        <taxon>Gammaproteobacteria</taxon>
        <taxon>Methylococcales</taxon>
        <taxon>Methylococcaceae</taxon>
        <taxon>Methylococcus</taxon>
    </lineage>
</organism>
<dbReference type="RefSeq" id="WP_232470292.1">
    <property type="nucleotide sequence ID" value="NZ_CP104311.1"/>
</dbReference>
<accession>A0ABZ2F9C8</accession>
<keyword evidence="3" id="KW-1185">Reference proteome</keyword>
<proteinExistence type="predicted"/>
<sequence>MTAWVDRILKEFPVDLARLWIVADPDDVLLQSQVLSGLRERGFEVLPFEDSITFRAEYEERYRAAWDRGEPGPSRALILHLPGTNVSDLPWDYLRQARKLSLSLAELLPKLSYAVVRQLGSEMLPSLFEAQARHAHQALGEAATKEFVLTHIFRISPHLITRPEDFWRELLRLHYREAALPPVLAQHVGQVVGEHDALRTPSLASAPDGAAVPASQFAPGELVKGIPIAELFANKSITIRVVQEAWFRYLTRLGVTGTRTGEPTPPDYVAKLDLPFDHHDVRVIVDSMFLDGTLHPLVVQGVPATLPEWAKAGVVQDPAAMRNLVLEGIKNLKAEMPTIESPHRDWTHFSRRLGEVISRFHGLDAARAESIKDSMRDLVSSADDCLREWVGKHYADLLSLPAFTRPIMVHHVPRYLAMRRGNGEEKIALLVFDGLAVDQWIQIRETVIKRSQRLMFDENACFAWLPTLTSVSRQALFSGLRPREFADSIESTSQEPAQWNRFWQDHGLRANEVLYRKSIKRTDDLPALEAALSNPTVKVAGLVVDTVDEIIHGAVLGKRGIAAQIASWCESGFVDRLFSMLLDNGFHVYCTSDHGNVEAVGIGRPSQGVASELRGERVRTYRSEAVIAETAAANPETFRLNVAGLPANFMPLFAGGRGAFVPKETQVVVHGGISVEELIVPFVKVSYVTNLPGTDLDSRQAGPEGVASRDGVRTSSPGANLDRRAAGPGGTDSRDGVRN</sequence>
<dbReference type="EMBL" id="CP104311">
    <property type="protein sequence ID" value="WWF03113.1"/>
    <property type="molecule type" value="Genomic_DNA"/>
</dbReference>